<keyword evidence="2" id="KW-1185">Reference proteome</keyword>
<organism evidence="1 2">
    <name type="scientific">Lolium multiflorum</name>
    <name type="common">Italian ryegrass</name>
    <name type="synonym">Lolium perenne subsp. multiflorum</name>
    <dbReference type="NCBI Taxonomy" id="4521"/>
    <lineage>
        <taxon>Eukaryota</taxon>
        <taxon>Viridiplantae</taxon>
        <taxon>Streptophyta</taxon>
        <taxon>Embryophyta</taxon>
        <taxon>Tracheophyta</taxon>
        <taxon>Spermatophyta</taxon>
        <taxon>Magnoliopsida</taxon>
        <taxon>Liliopsida</taxon>
        <taxon>Poales</taxon>
        <taxon>Poaceae</taxon>
        <taxon>BOP clade</taxon>
        <taxon>Pooideae</taxon>
        <taxon>Poodae</taxon>
        <taxon>Poeae</taxon>
        <taxon>Poeae Chloroplast Group 2 (Poeae type)</taxon>
        <taxon>Loliodinae</taxon>
        <taxon>Loliinae</taxon>
        <taxon>Lolium</taxon>
    </lineage>
</organism>
<dbReference type="Proteomes" id="UP001231189">
    <property type="component" value="Unassembled WGS sequence"/>
</dbReference>
<sequence length="179" mass="19562">SANTCVADMLNYIAGGKGLRKSVLEGLQNMRGSGETCGDSEDILPLRLTVLPYLMVITTCQLQQRLPTCRDPVASIIRPSCWHPIGTNMAVLTQAITTCQLQQRLPTCRHPIASSIRPSCWHPIDTNMTVLTQIQCWASARVCAGVAIAQRAAGSFSPPNRYRSSPFPLSVIYSFTNLI</sequence>
<comment type="caution">
    <text evidence="1">The sequence shown here is derived from an EMBL/GenBank/DDBJ whole genome shotgun (WGS) entry which is preliminary data.</text>
</comment>
<gene>
    <name evidence="1" type="ORF">QYE76_009600</name>
</gene>
<evidence type="ECO:0000313" key="2">
    <source>
        <dbReference type="Proteomes" id="UP001231189"/>
    </source>
</evidence>
<evidence type="ECO:0000313" key="1">
    <source>
        <dbReference type="EMBL" id="KAK1692903.1"/>
    </source>
</evidence>
<dbReference type="AlphaFoldDB" id="A0AAD8TVB2"/>
<name>A0AAD8TVB2_LOLMU</name>
<dbReference type="EMBL" id="JAUUTY010000001">
    <property type="protein sequence ID" value="KAK1692903.1"/>
    <property type="molecule type" value="Genomic_DNA"/>
</dbReference>
<feature type="non-terminal residue" evidence="1">
    <location>
        <position position="1"/>
    </location>
</feature>
<protein>
    <submittedName>
        <fullName evidence="1">Uncharacterized protein</fullName>
    </submittedName>
</protein>
<accession>A0AAD8TVB2</accession>
<proteinExistence type="predicted"/>
<reference evidence="1" key="1">
    <citation type="submission" date="2023-07" db="EMBL/GenBank/DDBJ databases">
        <title>A chromosome-level genome assembly of Lolium multiflorum.</title>
        <authorList>
            <person name="Chen Y."/>
            <person name="Copetti D."/>
            <person name="Kolliker R."/>
            <person name="Studer B."/>
        </authorList>
    </citation>
    <scope>NUCLEOTIDE SEQUENCE</scope>
    <source>
        <strain evidence="1">02402/16</strain>
        <tissue evidence="1">Leaf</tissue>
    </source>
</reference>